<dbReference type="EMBL" id="JAMKOV010000114">
    <property type="protein sequence ID" value="KAI8033667.1"/>
    <property type="molecule type" value="Genomic_DNA"/>
</dbReference>
<evidence type="ECO:0000313" key="4">
    <source>
        <dbReference type="Proteomes" id="UP001059596"/>
    </source>
</evidence>
<evidence type="ECO:0000256" key="2">
    <source>
        <dbReference type="SAM" id="SignalP"/>
    </source>
</evidence>
<proteinExistence type="predicted"/>
<evidence type="ECO:0000313" key="3">
    <source>
        <dbReference type="EMBL" id="KAI8033667.1"/>
    </source>
</evidence>
<gene>
    <name evidence="3" type="ORF">M5D96_013579</name>
</gene>
<reference evidence="3" key="1">
    <citation type="journal article" date="2023" name="Genome Biol. Evol.">
        <title>Long-read-based Genome Assembly of Drosophila gunungcola Reveals Fewer Chemosensory Genes in Flower-breeding Species.</title>
        <authorList>
            <person name="Negi A."/>
            <person name="Liao B.Y."/>
            <person name="Yeh S.D."/>
        </authorList>
    </citation>
    <scope>NUCLEOTIDE SEQUENCE</scope>
    <source>
        <strain evidence="3">Sukarami</strain>
    </source>
</reference>
<comment type="caution">
    <text evidence="3">The sequence shown here is derived from an EMBL/GenBank/DDBJ whole genome shotgun (WGS) entry which is preliminary data.</text>
</comment>
<protein>
    <submittedName>
        <fullName evidence="3">Uncharacterized protein</fullName>
    </submittedName>
</protein>
<feature type="signal peptide" evidence="2">
    <location>
        <begin position="1"/>
        <end position="21"/>
    </location>
</feature>
<name>A0A9Q0BIQ7_9MUSC</name>
<feature type="chain" id="PRO_5040409834" evidence="2">
    <location>
        <begin position="22"/>
        <end position="206"/>
    </location>
</feature>
<keyword evidence="2" id="KW-0732">Signal</keyword>
<dbReference type="AlphaFoldDB" id="A0A9Q0BIQ7"/>
<accession>A0A9Q0BIQ7</accession>
<keyword evidence="4" id="KW-1185">Reference proteome</keyword>
<feature type="region of interest" description="Disordered" evidence="1">
    <location>
        <begin position="133"/>
        <end position="154"/>
    </location>
</feature>
<sequence length="206" mass="21796">MLRTNLVLVLLACSAANMAEAKPIFLKVFAPSGSIPPSGYSSGSYRSSVAASPVDSQLISSLISSKIQLLNSVLQAKTSAGGFNIGFNKFVTFSSTTTTEKPVTHHTTEVNTDFTPDDTSFSTTQLVYTTTTEGAVKTPSPTNHPEHPVSTSTTSVIPIESTTEVSEYTTTATATAGYSYRTPTSRPTTSSVEIHYLPAFPGQSQL</sequence>
<evidence type="ECO:0000256" key="1">
    <source>
        <dbReference type="SAM" id="MobiDB-lite"/>
    </source>
</evidence>
<dbReference type="Proteomes" id="UP001059596">
    <property type="component" value="Unassembled WGS sequence"/>
</dbReference>
<organism evidence="3 4">
    <name type="scientific">Drosophila gunungcola</name>
    <name type="common">fruit fly</name>
    <dbReference type="NCBI Taxonomy" id="103775"/>
    <lineage>
        <taxon>Eukaryota</taxon>
        <taxon>Metazoa</taxon>
        <taxon>Ecdysozoa</taxon>
        <taxon>Arthropoda</taxon>
        <taxon>Hexapoda</taxon>
        <taxon>Insecta</taxon>
        <taxon>Pterygota</taxon>
        <taxon>Neoptera</taxon>
        <taxon>Endopterygota</taxon>
        <taxon>Diptera</taxon>
        <taxon>Brachycera</taxon>
        <taxon>Muscomorpha</taxon>
        <taxon>Ephydroidea</taxon>
        <taxon>Drosophilidae</taxon>
        <taxon>Drosophila</taxon>
        <taxon>Sophophora</taxon>
    </lineage>
</organism>